<dbReference type="Pfam" id="PF10143">
    <property type="entry name" value="PhosphMutase"/>
    <property type="match status" value="1"/>
</dbReference>
<reference evidence="7" key="1">
    <citation type="journal article" date="2014" name="Front. Microbiol.">
        <title>High frequency of phylogenetically diverse reductive dehalogenase-homologous genes in deep subseafloor sedimentary metagenomes.</title>
        <authorList>
            <person name="Kawai M."/>
            <person name="Futagami T."/>
            <person name="Toyoda A."/>
            <person name="Takaki Y."/>
            <person name="Nishi S."/>
            <person name="Hori S."/>
            <person name="Arai W."/>
            <person name="Tsubouchi T."/>
            <person name="Morono Y."/>
            <person name="Uchiyama I."/>
            <person name="Ito T."/>
            <person name="Fujiyama A."/>
            <person name="Inagaki F."/>
            <person name="Takami H."/>
        </authorList>
    </citation>
    <scope>NUCLEOTIDE SEQUENCE</scope>
    <source>
        <strain evidence="7">Expedition CK06-06</strain>
    </source>
</reference>
<feature type="non-terminal residue" evidence="7">
    <location>
        <position position="266"/>
    </location>
</feature>
<accession>X1SSM4</accession>
<dbReference type="PANTHER" id="PTHR31209:SF0">
    <property type="entry name" value="METALLOENZYME DOMAIN-CONTAINING PROTEIN"/>
    <property type="match status" value="1"/>
</dbReference>
<dbReference type="AlphaFoldDB" id="X1SSM4"/>
<dbReference type="InterPro" id="IPR017850">
    <property type="entry name" value="Alkaline_phosphatase_core_sf"/>
</dbReference>
<comment type="similarity">
    <text evidence="4">Belongs to the BPG-independent phosphoglycerate mutase family. A-PGAM subfamily.</text>
</comment>
<evidence type="ECO:0000256" key="1">
    <source>
        <dbReference type="ARBA" id="ARBA00000370"/>
    </source>
</evidence>
<protein>
    <recommendedName>
        <fullName evidence="6">Metalloenzyme domain-containing protein</fullName>
    </recommendedName>
</protein>
<dbReference type="GO" id="GO:0004619">
    <property type="term" value="F:phosphoglycerate mutase activity"/>
    <property type="evidence" value="ECO:0007669"/>
    <property type="project" value="UniProtKB-EC"/>
</dbReference>
<dbReference type="Pfam" id="PF01676">
    <property type="entry name" value="Metalloenzyme"/>
    <property type="match status" value="1"/>
</dbReference>
<evidence type="ECO:0000256" key="5">
    <source>
        <dbReference type="ARBA" id="ARBA00023152"/>
    </source>
</evidence>
<feature type="domain" description="Metalloenzyme" evidence="6">
    <location>
        <begin position="20"/>
        <end position="265"/>
    </location>
</feature>
<sequence length="266" mass="28323">MRLLPNLELIKTIAKPSPAKIVLLVIDGLGGLPNPQTGKTELETANTPNLDQLATKAICGLIDPVSPGITPGSAPGHLALFGYDPLSFNIGRGVLEAIGIDFDLESGDVAARGNLCTVDEAGLVTDRRAGRISTDKCAELCQLLDGLVIDNAKIFVRPVKEHRFIVVFRGERLASDISDSDPQQTGVAPRVITALNPQASRTASIASQFIAQAKAILAGYHPANMVLLRGFSQRPQFPTMGEIYKLKPAAIASYPMYRGLAKLVGM</sequence>
<dbReference type="InterPro" id="IPR004456">
    <property type="entry name" value="Pglycerate_mutase_ApgM"/>
</dbReference>
<dbReference type="EMBL" id="BARW01015548">
    <property type="protein sequence ID" value="GAI96052.1"/>
    <property type="molecule type" value="Genomic_DNA"/>
</dbReference>
<dbReference type="SUPFAM" id="SSF53649">
    <property type="entry name" value="Alkaline phosphatase-like"/>
    <property type="match status" value="1"/>
</dbReference>
<gene>
    <name evidence="7" type="ORF">S12H4_27260</name>
</gene>
<dbReference type="PANTHER" id="PTHR31209">
    <property type="entry name" value="COFACTOR-INDEPENDENT PHOSPHOGLYCERATE MUTASE"/>
    <property type="match status" value="1"/>
</dbReference>
<comment type="catalytic activity">
    <reaction evidence="1">
        <text>(2R)-2-phosphoglycerate = (2R)-3-phosphoglycerate</text>
        <dbReference type="Rhea" id="RHEA:15901"/>
        <dbReference type="ChEBI" id="CHEBI:58272"/>
        <dbReference type="ChEBI" id="CHEBI:58289"/>
        <dbReference type="EC" id="5.4.2.12"/>
    </reaction>
</comment>
<organism evidence="7">
    <name type="scientific">marine sediment metagenome</name>
    <dbReference type="NCBI Taxonomy" id="412755"/>
    <lineage>
        <taxon>unclassified sequences</taxon>
        <taxon>metagenomes</taxon>
        <taxon>ecological metagenomes</taxon>
    </lineage>
</organism>
<comment type="caution">
    <text evidence="7">The sequence shown here is derived from an EMBL/GenBank/DDBJ whole genome shotgun (WGS) entry which is preliminary data.</text>
</comment>
<evidence type="ECO:0000259" key="6">
    <source>
        <dbReference type="Pfam" id="PF01676"/>
    </source>
</evidence>
<evidence type="ECO:0000256" key="3">
    <source>
        <dbReference type="ARBA" id="ARBA00004921"/>
    </source>
</evidence>
<dbReference type="Gene3D" id="3.40.720.10">
    <property type="entry name" value="Alkaline Phosphatase, subunit A"/>
    <property type="match status" value="2"/>
</dbReference>
<evidence type="ECO:0000313" key="7">
    <source>
        <dbReference type="EMBL" id="GAI96052.1"/>
    </source>
</evidence>
<dbReference type="GO" id="GO:0006096">
    <property type="term" value="P:glycolytic process"/>
    <property type="evidence" value="ECO:0007669"/>
    <property type="project" value="UniProtKB-KW"/>
</dbReference>
<dbReference type="InterPro" id="IPR006124">
    <property type="entry name" value="Metalloenzyme"/>
</dbReference>
<name>X1SSM4_9ZZZZ</name>
<proteinExistence type="inferred from homology"/>
<dbReference type="GO" id="GO:0046872">
    <property type="term" value="F:metal ion binding"/>
    <property type="evidence" value="ECO:0007669"/>
    <property type="project" value="InterPro"/>
</dbReference>
<comment type="function">
    <text evidence="2">Catalyzes the interconversion of 2-phosphoglycerate and 3-phosphoglycerate.</text>
</comment>
<keyword evidence="5" id="KW-0324">Glycolysis</keyword>
<evidence type="ECO:0000256" key="2">
    <source>
        <dbReference type="ARBA" id="ARBA00002315"/>
    </source>
</evidence>
<comment type="pathway">
    <text evidence="3">Carbohydrate degradation.</text>
</comment>
<evidence type="ECO:0000256" key="4">
    <source>
        <dbReference type="ARBA" id="ARBA00005524"/>
    </source>
</evidence>